<name>A0ABS9X5M7_9GAMM</name>
<organism evidence="1 2">
    <name type="scientific">Colwellia maritima</name>
    <dbReference type="NCBI Taxonomy" id="2912588"/>
    <lineage>
        <taxon>Bacteria</taxon>
        <taxon>Pseudomonadati</taxon>
        <taxon>Pseudomonadota</taxon>
        <taxon>Gammaproteobacteria</taxon>
        <taxon>Alteromonadales</taxon>
        <taxon>Colwelliaceae</taxon>
        <taxon>Colwellia</taxon>
    </lineage>
</organism>
<evidence type="ECO:0000313" key="1">
    <source>
        <dbReference type="EMBL" id="MCI2285524.1"/>
    </source>
</evidence>
<sequence length="299" mass="33835">MADSLCCDKDEPYALTELLYNKAKGNPFFTNELLRYLHKQGAISANTKSGYWHWNIDRVNWADVSDDSVSFMLDNLRELSKETQQVLQLAACIGACFDLETLAAIYQHSVADTAAALLPALKQYTIQPLHSDYRLVSGYKDALDFELSYRFQHDKVQQAAYQLIDVKQLPQVHLSIGRLLLLQIDGDVPSECLSDIVGHLNQGIEFIDSPKERLDLAELNLRAGQRAKNATAYKAALTYLLLVEQLLPENPWKETPELMKTLASEIQQCYYLTGFIEKAESGLSYYFCTLTQMCNAVIF</sequence>
<reference evidence="1" key="1">
    <citation type="submission" date="2022-01" db="EMBL/GenBank/DDBJ databases">
        <title>Colwellia maritima, isolated from seawater.</title>
        <authorList>
            <person name="Kristyanto S."/>
            <person name="Jung J."/>
            <person name="Jeon C.O."/>
        </authorList>
    </citation>
    <scope>NUCLEOTIDE SEQUENCE</scope>
    <source>
        <strain evidence="1">MSW7</strain>
    </source>
</reference>
<dbReference type="PANTHER" id="PTHR43642">
    <property type="entry name" value="HYBRID SIGNAL TRANSDUCTION HISTIDINE KINASE G"/>
    <property type="match status" value="1"/>
</dbReference>
<protein>
    <submittedName>
        <fullName evidence="1">Uncharacterized protein</fullName>
    </submittedName>
</protein>
<dbReference type="EMBL" id="JAKKSL010000005">
    <property type="protein sequence ID" value="MCI2285524.1"/>
    <property type="molecule type" value="Genomic_DNA"/>
</dbReference>
<dbReference type="PANTHER" id="PTHR43642:SF1">
    <property type="entry name" value="HYBRID SIGNAL TRANSDUCTION HISTIDINE KINASE G"/>
    <property type="match status" value="1"/>
</dbReference>
<gene>
    <name evidence="1" type="ORF">L3081_21670</name>
</gene>
<dbReference type="InterPro" id="IPR053159">
    <property type="entry name" value="Hybrid_Histidine_Kinase"/>
</dbReference>
<comment type="caution">
    <text evidence="1">The sequence shown here is derived from an EMBL/GenBank/DDBJ whole genome shotgun (WGS) entry which is preliminary data.</text>
</comment>
<dbReference type="Proteomes" id="UP001139646">
    <property type="component" value="Unassembled WGS sequence"/>
</dbReference>
<evidence type="ECO:0000313" key="2">
    <source>
        <dbReference type="Proteomes" id="UP001139646"/>
    </source>
</evidence>
<accession>A0ABS9X5M7</accession>
<keyword evidence="2" id="KW-1185">Reference proteome</keyword>
<proteinExistence type="predicted"/>
<dbReference type="RefSeq" id="WP_242288402.1">
    <property type="nucleotide sequence ID" value="NZ_JAKKSL010000005.1"/>
</dbReference>